<proteinExistence type="predicted"/>
<dbReference type="KEGG" id="osu:NT6N_14680"/>
<dbReference type="PROSITE" id="PS50006">
    <property type="entry name" value="FHA_DOMAIN"/>
    <property type="match status" value="1"/>
</dbReference>
<dbReference type="AlphaFoldDB" id="A0AAT9FKG8"/>
<sequence>MPRINVSQPHKDQQPYRFDMKRMRVMIGRSSSNDITIEHRSVSKDHCFIDRMKGGFVLRDNGSTNGIKYKGRREEFITLTNGMEIEIGDVPVEFTLTDEECDQLTEERFKERKEEIPEAAE</sequence>
<gene>
    <name evidence="2" type="ORF">NT6N_14680</name>
</gene>
<dbReference type="PANTHER" id="PTHR46210">
    <property type="entry name" value="FHA DOMAIN-CONTAINING PROTEIN"/>
    <property type="match status" value="1"/>
</dbReference>
<dbReference type="EMBL" id="AP026866">
    <property type="protein sequence ID" value="BDS06428.1"/>
    <property type="molecule type" value="Genomic_DNA"/>
</dbReference>
<accession>A0AAT9FKG8</accession>
<feature type="domain" description="FHA" evidence="1">
    <location>
        <begin position="25"/>
        <end position="74"/>
    </location>
</feature>
<dbReference type="CDD" id="cd00060">
    <property type="entry name" value="FHA"/>
    <property type="match status" value="1"/>
</dbReference>
<dbReference type="InterPro" id="IPR008984">
    <property type="entry name" value="SMAD_FHA_dom_sf"/>
</dbReference>
<evidence type="ECO:0000313" key="2">
    <source>
        <dbReference type="EMBL" id="BDS06428.1"/>
    </source>
</evidence>
<dbReference type="PANTHER" id="PTHR46210:SF1">
    <property type="entry name" value="FHA DOMAIN-CONTAINING PROTEIN"/>
    <property type="match status" value="1"/>
</dbReference>
<organism evidence="2">
    <name type="scientific">Oceaniferula spumae</name>
    <dbReference type="NCBI Taxonomy" id="2979115"/>
    <lineage>
        <taxon>Bacteria</taxon>
        <taxon>Pseudomonadati</taxon>
        <taxon>Verrucomicrobiota</taxon>
        <taxon>Verrucomicrobiia</taxon>
        <taxon>Verrucomicrobiales</taxon>
        <taxon>Verrucomicrobiaceae</taxon>
        <taxon>Oceaniferula</taxon>
    </lineage>
</organism>
<evidence type="ECO:0000259" key="1">
    <source>
        <dbReference type="PROSITE" id="PS50006"/>
    </source>
</evidence>
<dbReference type="SUPFAM" id="SSF49879">
    <property type="entry name" value="SMAD/FHA domain"/>
    <property type="match status" value="1"/>
</dbReference>
<dbReference type="InterPro" id="IPR000253">
    <property type="entry name" value="FHA_dom"/>
</dbReference>
<dbReference type="Gene3D" id="2.60.200.20">
    <property type="match status" value="1"/>
</dbReference>
<name>A0AAT9FKG8_9BACT</name>
<protein>
    <recommendedName>
        <fullName evidence="1">FHA domain-containing protein</fullName>
    </recommendedName>
</protein>
<dbReference type="SMART" id="SM00240">
    <property type="entry name" value="FHA"/>
    <property type="match status" value="1"/>
</dbReference>
<reference evidence="2" key="1">
    <citation type="submission" date="2024-07" db="EMBL/GenBank/DDBJ databases">
        <title>Complete genome sequence of Verrucomicrobiaceae bacterium NT6N.</title>
        <authorList>
            <person name="Huang C."/>
            <person name="Takami H."/>
            <person name="Hamasaki K."/>
        </authorList>
    </citation>
    <scope>NUCLEOTIDE SEQUENCE</scope>
    <source>
        <strain evidence="2">NT6N</strain>
    </source>
</reference>
<dbReference type="Pfam" id="PF00498">
    <property type="entry name" value="FHA"/>
    <property type="match status" value="1"/>
</dbReference>